<dbReference type="SUPFAM" id="SSF110849">
    <property type="entry name" value="ParB/Sulfiredoxin"/>
    <property type="match status" value="1"/>
</dbReference>
<evidence type="ECO:0000256" key="1">
    <source>
        <dbReference type="ARBA" id="ARBA00006295"/>
    </source>
</evidence>
<dbReference type="Gene3D" id="3.90.1530.30">
    <property type="match status" value="1"/>
</dbReference>
<sequence length="322" mass="35771">MKSPLKNLLNEITKAGPVTAQASPPPPRMMAGSVKSFGEQLQHEVEEVKEIREQIAKGEIIVELDPHDLDVSFASDRIDNDDDEAFQSLVESIRSSGQQIPILVRPAQTNGRFQIAFGHRRVRVARTLGIKVKAVVRRLTDDELIIAQGQENNARKDLTYIEKSLFAWRLSNSGVAREVISIALGVSKTHLSDHLTIIQTVTPEIVLKIGAAPSIGRTRWQALADRLKNSDAIDYAIQITATPDFQTAKDRFAHLVERLAEKKTVAQPTDLKTTAGILLGQFVSKPSGSRLVMRNRRFSAYLEARLPDLIREFEADQNNNPG</sequence>
<dbReference type="Pfam" id="PF02195">
    <property type="entry name" value="ParB_N"/>
    <property type="match status" value="1"/>
</dbReference>
<dbReference type="InterPro" id="IPR003115">
    <property type="entry name" value="ParB_N"/>
</dbReference>
<comment type="similarity">
    <text evidence="1">Belongs to the ParB family.</text>
</comment>
<evidence type="ECO:0000313" key="3">
    <source>
        <dbReference type="EMBL" id="GLI95736.1"/>
    </source>
</evidence>
<gene>
    <name evidence="3" type="ORF">LMG27198_47280</name>
</gene>
<evidence type="ECO:0000259" key="2">
    <source>
        <dbReference type="SMART" id="SM00470"/>
    </source>
</evidence>
<protein>
    <recommendedName>
        <fullName evidence="2">ParB-like N-terminal domain-containing protein</fullName>
    </recommendedName>
</protein>
<name>A0A9W6LUN5_9HYPH</name>
<accession>A0A9W6LUN5</accession>
<dbReference type="InterPro" id="IPR036086">
    <property type="entry name" value="ParB/Sulfiredoxin_sf"/>
</dbReference>
<dbReference type="EMBL" id="BSEC01000005">
    <property type="protein sequence ID" value="GLI95736.1"/>
    <property type="molecule type" value="Genomic_DNA"/>
</dbReference>
<dbReference type="AlphaFoldDB" id="A0A9W6LUN5"/>
<dbReference type="InterPro" id="IPR017819">
    <property type="entry name" value="Plasmid_partition_RepB"/>
</dbReference>
<comment type="caution">
    <text evidence="3">The sequence shown here is derived from an EMBL/GenBank/DDBJ whole genome shotgun (WGS) entry which is preliminary data.</text>
</comment>
<dbReference type="NCBIfam" id="TIGR00180">
    <property type="entry name" value="parB_part"/>
    <property type="match status" value="1"/>
</dbReference>
<dbReference type="NCBIfam" id="TIGR03454">
    <property type="entry name" value="partition_RepB"/>
    <property type="match status" value="1"/>
</dbReference>
<dbReference type="PANTHER" id="PTHR33375">
    <property type="entry name" value="CHROMOSOME-PARTITIONING PROTEIN PARB-RELATED"/>
    <property type="match status" value="1"/>
</dbReference>
<dbReference type="CDD" id="cd16405">
    <property type="entry name" value="RepB_like_N"/>
    <property type="match status" value="1"/>
</dbReference>
<reference evidence="3" key="1">
    <citation type="journal article" date="2023" name="Int. J. Syst. Evol. Microbiol.">
        <title>Methylocystis iwaonis sp. nov., a type II methane-oxidizing bacterium from surface soil of a rice paddy field in Japan, and emended description of the genus Methylocystis (ex Whittenbury et al. 1970) Bowman et al. 1993.</title>
        <authorList>
            <person name="Kaise H."/>
            <person name="Sawadogo J.B."/>
            <person name="Alam M.S."/>
            <person name="Ueno C."/>
            <person name="Dianou D."/>
            <person name="Shinjo R."/>
            <person name="Asakawa S."/>
        </authorList>
    </citation>
    <scope>NUCLEOTIDE SEQUENCE</scope>
    <source>
        <strain evidence="3">LMG27198</strain>
    </source>
</reference>
<dbReference type="Gene3D" id="1.10.10.2830">
    <property type="match status" value="1"/>
</dbReference>
<feature type="domain" description="ParB-like N-terminal" evidence="2">
    <location>
        <begin position="62"/>
        <end position="153"/>
    </location>
</feature>
<dbReference type="RefSeq" id="WP_281806696.1">
    <property type="nucleotide sequence ID" value="NZ_BSEC01000005.1"/>
</dbReference>
<dbReference type="InterPro" id="IPR004437">
    <property type="entry name" value="ParB/RepB/Spo0J"/>
</dbReference>
<keyword evidence="4" id="KW-1185">Reference proteome</keyword>
<dbReference type="Proteomes" id="UP001144323">
    <property type="component" value="Unassembled WGS sequence"/>
</dbReference>
<dbReference type="GO" id="GO:0003677">
    <property type="term" value="F:DNA binding"/>
    <property type="evidence" value="ECO:0007669"/>
    <property type="project" value="InterPro"/>
</dbReference>
<dbReference type="InterPro" id="IPR037972">
    <property type="entry name" value="RepB_N"/>
</dbReference>
<dbReference type="InterPro" id="IPR050336">
    <property type="entry name" value="Chromosome_partition/occlusion"/>
</dbReference>
<organism evidence="3 4">
    <name type="scientific">Methylocystis echinoides</name>
    <dbReference type="NCBI Taxonomy" id="29468"/>
    <lineage>
        <taxon>Bacteria</taxon>
        <taxon>Pseudomonadati</taxon>
        <taxon>Pseudomonadota</taxon>
        <taxon>Alphaproteobacteria</taxon>
        <taxon>Hyphomicrobiales</taxon>
        <taxon>Methylocystaceae</taxon>
        <taxon>Methylocystis</taxon>
    </lineage>
</organism>
<dbReference type="InterPro" id="IPR011111">
    <property type="entry name" value="Plasmid_RepB"/>
</dbReference>
<dbReference type="SUPFAM" id="SSF109709">
    <property type="entry name" value="KorB DNA-binding domain-like"/>
    <property type="match status" value="1"/>
</dbReference>
<proteinExistence type="inferred from homology"/>
<dbReference type="Pfam" id="PF07506">
    <property type="entry name" value="RepB"/>
    <property type="match status" value="1"/>
</dbReference>
<dbReference type="SMART" id="SM00470">
    <property type="entry name" value="ParB"/>
    <property type="match status" value="1"/>
</dbReference>
<dbReference type="PANTHER" id="PTHR33375:SF1">
    <property type="entry name" value="CHROMOSOME-PARTITIONING PROTEIN PARB-RELATED"/>
    <property type="match status" value="1"/>
</dbReference>
<dbReference type="GO" id="GO:0005694">
    <property type="term" value="C:chromosome"/>
    <property type="evidence" value="ECO:0007669"/>
    <property type="project" value="TreeGrafter"/>
</dbReference>
<dbReference type="GO" id="GO:0007059">
    <property type="term" value="P:chromosome segregation"/>
    <property type="evidence" value="ECO:0007669"/>
    <property type="project" value="TreeGrafter"/>
</dbReference>
<evidence type="ECO:0000313" key="4">
    <source>
        <dbReference type="Proteomes" id="UP001144323"/>
    </source>
</evidence>